<evidence type="ECO:0000313" key="1">
    <source>
        <dbReference type="EMBL" id="KAI2655686.1"/>
    </source>
</evidence>
<name>A0ABQ8LYG0_LABRO</name>
<keyword evidence="2" id="KW-1185">Reference proteome</keyword>
<organism evidence="1 2">
    <name type="scientific">Labeo rohita</name>
    <name type="common">Indian major carp</name>
    <name type="synonym">Cyprinus rohita</name>
    <dbReference type="NCBI Taxonomy" id="84645"/>
    <lineage>
        <taxon>Eukaryota</taxon>
        <taxon>Metazoa</taxon>
        <taxon>Chordata</taxon>
        <taxon>Craniata</taxon>
        <taxon>Vertebrata</taxon>
        <taxon>Euteleostomi</taxon>
        <taxon>Actinopterygii</taxon>
        <taxon>Neopterygii</taxon>
        <taxon>Teleostei</taxon>
        <taxon>Ostariophysi</taxon>
        <taxon>Cypriniformes</taxon>
        <taxon>Cyprinidae</taxon>
        <taxon>Labeoninae</taxon>
        <taxon>Labeonini</taxon>
        <taxon>Labeo</taxon>
    </lineage>
</organism>
<evidence type="ECO:0000313" key="2">
    <source>
        <dbReference type="Proteomes" id="UP000830375"/>
    </source>
</evidence>
<accession>A0ABQ8LYG0</accession>
<comment type="caution">
    <text evidence="1">The sequence shown here is derived from an EMBL/GenBank/DDBJ whole genome shotgun (WGS) entry which is preliminary data.</text>
</comment>
<dbReference type="PANTHER" id="PTHR35617:SF3">
    <property type="entry name" value="CORE-BINDING (CB) DOMAIN-CONTAINING PROTEIN"/>
    <property type="match status" value="1"/>
</dbReference>
<proteinExistence type="predicted"/>
<protein>
    <submittedName>
        <fullName evidence="1">Uncharacterized protein</fullName>
    </submittedName>
</protein>
<gene>
    <name evidence="1" type="ORF">H4Q32_024283</name>
</gene>
<dbReference type="EMBL" id="JACTAM010000016">
    <property type="protein sequence ID" value="KAI2655686.1"/>
    <property type="molecule type" value="Genomic_DNA"/>
</dbReference>
<dbReference type="Proteomes" id="UP000830375">
    <property type="component" value="Unassembled WGS sequence"/>
</dbReference>
<dbReference type="PANTHER" id="PTHR35617">
    <property type="entry name" value="PHAGE_INTEGRASE DOMAIN-CONTAINING PROTEIN"/>
    <property type="match status" value="1"/>
</dbReference>
<reference evidence="1 2" key="1">
    <citation type="submission" date="2022-01" db="EMBL/GenBank/DDBJ databases">
        <title>A high-quality chromosome-level genome assembly of rohu carp, Labeo rohita.</title>
        <authorList>
            <person name="Arick M.A. II"/>
            <person name="Hsu C.-Y."/>
            <person name="Magbanua Z."/>
            <person name="Pechanova O."/>
            <person name="Grover C."/>
            <person name="Miller E."/>
            <person name="Thrash A."/>
            <person name="Ezzel L."/>
            <person name="Alam S."/>
            <person name="Benzie J."/>
            <person name="Hamilton M."/>
            <person name="Karsi A."/>
            <person name="Lawrence M.L."/>
            <person name="Peterson D.G."/>
        </authorList>
    </citation>
    <scope>NUCLEOTIDE SEQUENCE [LARGE SCALE GENOMIC DNA]</scope>
    <source>
        <strain evidence="2">BAU-BD-2019</strain>
        <tissue evidence="1">Blood</tissue>
    </source>
</reference>
<sequence>MAVRISGLSAQQRDFIPATSRRQCAEVKSVFVDRRSPLLKAVIDTQARAPSTKQAYALSWSRDSPSTAAYHDVVDGLPLGRHHLIVRFLRGAGSLNPPRLHLIPSWDLSVVLAGLQRDPFEPLESVELKYLSLKTLLPIALTSIKRVGDLHAFSVNESCLEFGPADSHVTLRLQPGYVPKVPTTPFRDQVVNLQALPLEEADPALALLCPIRALCIYVDCTRSFRRSEQLFVCFGGQQKGNAVSKQRLAHWVVDAITLAYQCHVEPCPLGVRAHSTRSVASSWALVHGTSLADICKIKVIAGGRLGVGLLRHSIRICAPSPVVPLGELWVLHALQFELGGVVRYCAEYNCTLKEGTETLRPSCHNPELRWRCRIRGDWAPKGDPKYVSIDVTSLFPPSGNEGYSFNRDVSYVTVVPRGNETLRRKRYGNEMPTPPDFQIPA</sequence>